<dbReference type="STRING" id="994479.GCA_000194155_03408"/>
<feature type="transmembrane region" description="Helical" evidence="2">
    <location>
        <begin position="164"/>
        <end position="184"/>
    </location>
</feature>
<proteinExistence type="predicted"/>
<dbReference type="AlphaFoldDB" id="A0A2N3XZH4"/>
<dbReference type="Proteomes" id="UP000233786">
    <property type="component" value="Unassembled WGS sequence"/>
</dbReference>
<evidence type="ECO:0000313" key="3">
    <source>
        <dbReference type="EMBL" id="PKW16020.1"/>
    </source>
</evidence>
<organism evidence="3 4">
    <name type="scientific">Saccharopolyspora spinosa</name>
    <dbReference type="NCBI Taxonomy" id="60894"/>
    <lineage>
        <taxon>Bacteria</taxon>
        <taxon>Bacillati</taxon>
        <taxon>Actinomycetota</taxon>
        <taxon>Actinomycetes</taxon>
        <taxon>Pseudonocardiales</taxon>
        <taxon>Pseudonocardiaceae</taxon>
        <taxon>Saccharopolyspora</taxon>
    </lineage>
</organism>
<keyword evidence="2" id="KW-0472">Membrane</keyword>
<comment type="caution">
    <text evidence="3">The sequence shown here is derived from an EMBL/GenBank/DDBJ whole genome shotgun (WGS) entry which is preliminary data.</text>
</comment>
<reference evidence="3" key="1">
    <citation type="submission" date="2017-12" db="EMBL/GenBank/DDBJ databases">
        <title>Sequencing the genomes of 1000 Actinobacteria strains.</title>
        <authorList>
            <person name="Klenk H.-P."/>
        </authorList>
    </citation>
    <scope>NUCLEOTIDE SEQUENCE [LARGE SCALE GENOMIC DNA]</scope>
    <source>
        <strain evidence="3">DSM 44228</strain>
    </source>
</reference>
<name>A0A2N3XZH4_SACSN</name>
<evidence type="ECO:0000313" key="4">
    <source>
        <dbReference type="Proteomes" id="UP000233786"/>
    </source>
</evidence>
<gene>
    <name evidence="3" type="ORF">A8926_3808</name>
</gene>
<feature type="transmembrane region" description="Helical" evidence="2">
    <location>
        <begin position="41"/>
        <end position="62"/>
    </location>
</feature>
<dbReference type="EMBL" id="PJNB01000001">
    <property type="protein sequence ID" value="PKW16020.1"/>
    <property type="molecule type" value="Genomic_DNA"/>
</dbReference>
<sequence>MLGMIERPVTGGESSQWMVNGMCMAQLDGRTAVPTGGVGPAVAVVVAVVGGLLVAVVTASVARTLVIARARPGGLTRLVRRAVDSFFVLLTRSASDYATRDRILAAQPVTFLAAMLATWLAGYFLGYTLLLFPWEPGLTESAREAGSSLFTLGFSTTATAAPSVIDFLAAGTGLLVVALQIAYLPALYSAFNRRETEVTLLGARAGSPPWGPELLARTRYGIQLGEDDLTELYRIWERWAADIGESHSNYPVLVWFRSPQPRHSWLVGLLAVLDSAALLLALCPSRDRIEPRLCLRMGFTALRQIAFAVGIPVDEDPDPDSGIQLSYGEYRAAVDRLTEVGFPVERTPAEAWPHFRGWRVNYEPTAYALAAATDAVPALWSGPRRWPSHPIPPVRPADRRPGPGGENPS</sequence>
<protein>
    <submittedName>
        <fullName evidence="3">Uncharacterized protein</fullName>
    </submittedName>
</protein>
<evidence type="ECO:0000256" key="1">
    <source>
        <dbReference type="SAM" id="MobiDB-lite"/>
    </source>
</evidence>
<keyword evidence="2" id="KW-1133">Transmembrane helix</keyword>
<accession>A0A2N3XZH4</accession>
<feature type="transmembrane region" description="Helical" evidence="2">
    <location>
        <begin position="109"/>
        <end position="132"/>
    </location>
</feature>
<dbReference type="SUPFAM" id="SSF75304">
    <property type="entry name" value="Amidase signature (AS) enzymes"/>
    <property type="match status" value="1"/>
</dbReference>
<keyword evidence="4" id="KW-1185">Reference proteome</keyword>
<evidence type="ECO:0000256" key="2">
    <source>
        <dbReference type="SAM" id="Phobius"/>
    </source>
</evidence>
<dbReference type="InterPro" id="IPR036928">
    <property type="entry name" value="AS_sf"/>
</dbReference>
<keyword evidence="2" id="KW-0812">Transmembrane</keyword>
<feature type="region of interest" description="Disordered" evidence="1">
    <location>
        <begin position="385"/>
        <end position="409"/>
    </location>
</feature>